<dbReference type="InterPro" id="IPR017331">
    <property type="entry name" value="Peptidoglycan_recognition"/>
</dbReference>
<dbReference type="SUPFAM" id="SSF55846">
    <property type="entry name" value="N-acetylmuramoyl-L-alanine amidase-like"/>
    <property type="match status" value="1"/>
</dbReference>
<sequence length="188" mass="20776">MKLIVIAVLLCAEAIRVSSDCPTIISRNRWGAKPPKQVQTIRLPVEYVVIHHSATPTCLDEDACSKRLISIQNYHMDVLKYNDISYSFMVGGDGKIYEGVGWNKQGSHTTPQWDSRSIGIGFIGNFTVEPPQKDALDVAQQLIKCGVAIGVVQADYKLLGARSLKPTESPGDALYKEIQNWDGFVRSP</sequence>
<dbReference type="SMART" id="SM00701">
    <property type="entry name" value="PGRP"/>
    <property type="match status" value="1"/>
</dbReference>
<dbReference type="InterPro" id="IPR015510">
    <property type="entry name" value="PGRP"/>
</dbReference>
<comment type="caution">
    <text evidence="12">The sequence shown here is derived from an EMBL/GenBank/DDBJ whole genome shotgun (WGS) entry which is preliminary data.</text>
</comment>
<dbReference type="PIRSF" id="PIRSF037945">
    <property type="entry name" value="PGRPs"/>
    <property type="match status" value="1"/>
</dbReference>
<dbReference type="GO" id="GO:0008270">
    <property type="term" value="F:zinc ion binding"/>
    <property type="evidence" value="ECO:0007669"/>
    <property type="project" value="InterPro"/>
</dbReference>
<protein>
    <recommendedName>
        <fullName evidence="7">Peptidoglycan-recognition protein</fullName>
    </recommendedName>
</protein>
<reference evidence="12 13" key="1">
    <citation type="journal article" date="2024" name="BMC Genomics">
        <title>De novo assembly and annotation of Popillia japonica's genome with initial clues to its potential as an invasive pest.</title>
        <authorList>
            <person name="Cucini C."/>
            <person name="Boschi S."/>
            <person name="Funari R."/>
            <person name="Cardaioli E."/>
            <person name="Iannotti N."/>
            <person name="Marturano G."/>
            <person name="Paoli F."/>
            <person name="Bruttini M."/>
            <person name="Carapelli A."/>
            <person name="Frati F."/>
            <person name="Nardi F."/>
        </authorList>
    </citation>
    <scope>NUCLEOTIDE SEQUENCE [LARGE SCALE GENOMIC DNA]</scope>
    <source>
        <strain evidence="12">DMR45628</strain>
    </source>
</reference>
<dbReference type="EMBL" id="JASPKY010000005">
    <property type="protein sequence ID" value="KAK9754764.1"/>
    <property type="molecule type" value="Genomic_DNA"/>
</dbReference>
<dbReference type="Pfam" id="PF01510">
    <property type="entry name" value="Amidase_2"/>
    <property type="match status" value="1"/>
</dbReference>
<accession>A0AAW1N455</accession>
<evidence type="ECO:0000259" key="11">
    <source>
        <dbReference type="SMART" id="SM00701"/>
    </source>
</evidence>
<dbReference type="SMART" id="SM00644">
    <property type="entry name" value="Ami_2"/>
    <property type="match status" value="1"/>
</dbReference>
<evidence type="ECO:0000256" key="2">
    <source>
        <dbReference type="ARBA" id="ARBA00022588"/>
    </source>
</evidence>
<feature type="signal peptide" evidence="9">
    <location>
        <begin position="1"/>
        <end position="19"/>
    </location>
</feature>
<keyword evidence="13" id="KW-1185">Reference proteome</keyword>
<dbReference type="InterPro" id="IPR006619">
    <property type="entry name" value="PGRP_domain_met/bac"/>
</dbReference>
<dbReference type="FunFam" id="3.40.80.10:FF:000001">
    <property type="entry name" value="Peptidoglycan recognition protein 1"/>
    <property type="match status" value="1"/>
</dbReference>
<dbReference type="InterPro" id="IPR002502">
    <property type="entry name" value="Amidase_domain"/>
</dbReference>
<feature type="disulfide bond" evidence="8">
    <location>
        <begin position="58"/>
        <end position="64"/>
    </location>
</feature>
<comment type="similarity">
    <text evidence="1 7">Belongs to the N-acetylmuramoyl-L-alanine amidase 2 family.</text>
</comment>
<evidence type="ECO:0000256" key="8">
    <source>
        <dbReference type="PIRSR" id="PIRSR037945-1"/>
    </source>
</evidence>
<organism evidence="12 13">
    <name type="scientific">Popillia japonica</name>
    <name type="common">Japanese beetle</name>
    <dbReference type="NCBI Taxonomy" id="7064"/>
    <lineage>
        <taxon>Eukaryota</taxon>
        <taxon>Metazoa</taxon>
        <taxon>Ecdysozoa</taxon>
        <taxon>Arthropoda</taxon>
        <taxon>Hexapoda</taxon>
        <taxon>Insecta</taxon>
        <taxon>Pterygota</taxon>
        <taxon>Neoptera</taxon>
        <taxon>Endopterygota</taxon>
        <taxon>Coleoptera</taxon>
        <taxon>Polyphaga</taxon>
        <taxon>Scarabaeiformia</taxon>
        <taxon>Scarabaeidae</taxon>
        <taxon>Rutelinae</taxon>
        <taxon>Popillia</taxon>
    </lineage>
</organism>
<comment type="function">
    <text evidence="6">Peptidoglycan-recognition protein probably involved in innate immunity by binding to peptidoglycans (PGN) of bacteria and activating the prophenoloxidase (proPO) cascade immune response. Binds to 1,3-beta-D-glucan and PGN.</text>
</comment>
<feature type="disulfide bond" evidence="8">
    <location>
        <begin position="21"/>
        <end position="145"/>
    </location>
</feature>
<dbReference type="GO" id="GO:0045087">
    <property type="term" value="P:innate immune response"/>
    <property type="evidence" value="ECO:0007669"/>
    <property type="project" value="UniProtKB-KW"/>
</dbReference>
<keyword evidence="2 7" id="KW-0399">Innate immunity</keyword>
<evidence type="ECO:0000256" key="3">
    <source>
        <dbReference type="ARBA" id="ARBA00022729"/>
    </source>
</evidence>
<feature type="domain" description="Peptidoglycan recognition protein family" evidence="11">
    <location>
        <begin position="22"/>
        <end position="165"/>
    </location>
</feature>
<evidence type="ECO:0000256" key="1">
    <source>
        <dbReference type="ARBA" id="ARBA00007553"/>
    </source>
</evidence>
<keyword evidence="4 7" id="KW-0391">Immunity</keyword>
<proteinExistence type="inferred from homology"/>
<dbReference type="GO" id="GO:0009253">
    <property type="term" value="P:peptidoglycan catabolic process"/>
    <property type="evidence" value="ECO:0007669"/>
    <property type="project" value="InterPro"/>
</dbReference>
<evidence type="ECO:0000313" key="13">
    <source>
        <dbReference type="Proteomes" id="UP001458880"/>
    </source>
</evidence>
<name>A0AAW1N455_POPJA</name>
<gene>
    <name evidence="12" type="ORF">QE152_g967</name>
</gene>
<evidence type="ECO:0000256" key="7">
    <source>
        <dbReference type="PIRNR" id="PIRNR037945"/>
    </source>
</evidence>
<dbReference type="GO" id="GO:0008745">
    <property type="term" value="F:N-acetylmuramoyl-L-alanine amidase activity"/>
    <property type="evidence" value="ECO:0007669"/>
    <property type="project" value="InterPro"/>
</dbReference>
<dbReference type="Proteomes" id="UP001458880">
    <property type="component" value="Unassembled WGS sequence"/>
</dbReference>
<dbReference type="Gene3D" id="3.40.80.10">
    <property type="entry name" value="Peptidoglycan recognition protein-like"/>
    <property type="match status" value="1"/>
</dbReference>
<dbReference type="AlphaFoldDB" id="A0AAW1N455"/>
<feature type="domain" description="N-acetylmuramoyl-L-alanine amidase" evidence="10">
    <location>
        <begin position="33"/>
        <end position="171"/>
    </location>
</feature>
<dbReference type="InterPro" id="IPR036505">
    <property type="entry name" value="Amidase/PGRP_sf"/>
</dbReference>
<evidence type="ECO:0000313" key="12">
    <source>
        <dbReference type="EMBL" id="KAK9754764.1"/>
    </source>
</evidence>
<evidence type="ECO:0000256" key="9">
    <source>
        <dbReference type="SAM" id="SignalP"/>
    </source>
</evidence>
<evidence type="ECO:0000256" key="5">
    <source>
        <dbReference type="ARBA" id="ARBA00023157"/>
    </source>
</evidence>
<evidence type="ECO:0000259" key="10">
    <source>
        <dbReference type="SMART" id="SM00644"/>
    </source>
</evidence>
<evidence type="ECO:0000256" key="4">
    <source>
        <dbReference type="ARBA" id="ARBA00022859"/>
    </source>
</evidence>
<dbReference type="CDD" id="cd06583">
    <property type="entry name" value="PGRP"/>
    <property type="match status" value="1"/>
</dbReference>
<feature type="chain" id="PRO_5043430189" description="Peptidoglycan-recognition protein" evidence="9">
    <location>
        <begin position="20"/>
        <end position="188"/>
    </location>
</feature>
<keyword evidence="3 9" id="KW-0732">Signal</keyword>
<dbReference type="PANTHER" id="PTHR11022">
    <property type="entry name" value="PEPTIDOGLYCAN RECOGNITION PROTEIN"/>
    <property type="match status" value="1"/>
</dbReference>
<keyword evidence="5 8" id="KW-1015">Disulfide bond</keyword>
<dbReference type="GO" id="GO:0042834">
    <property type="term" value="F:peptidoglycan binding"/>
    <property type="evidence" value="ECO:0007669"/>
    <property type="project" value="InterPro"/>
</dbReference>
<evidence type="ECO:0000256" key="6">
    <source>
        <dbReference type="ARBA" id="ARBA00057187"/>
    </source>
</evidence>
<dbReference type="PANTHER" id="PTHR11022:SF41">
    <property type="entry name" value="PEPTIDOGLYCAN-RECOGNITION PROTEIN LC-RELATED"/>
    <property type="match status" value="1"/>
</dbReference>